<feature type="domain" description="Polysaccharide export protein N-terminal" evidence="5">
    <location>
        <begin position="33"/>
        <end position="107"/>
    </location>
</feature>
<keyword evidence="1 4" id="KW-0732">Signal</keyword>
<name>A0A916ZGG2_9HYPH</name>
<evidence type="ECO:0000256" key="2">
    <source>
        <dbReference type="SAM" id="Coils"/>
    </source>
</evidence>
<evidence type="ECO:0000256" key="4">
    <source>
        <dbReference type="SAM" id="SignalP"/>
    </source>
</evidence>
<dbReference type="InterPro" id="IPR049712">
    <property type="entry name" value="Poly_export"/>
</dbReference>
<dbReference type="Pfam" id="PF25994">
    <property type="entry name" value="HH_AprE"/>
    <property type="match status" value="1"/>
</dbReference>
<evidence type="ECO:0000313" key="7">
    <source>
        <dbReference type="EMBL" id="GGD95858.1"/>
    </source>
</evidence>
<dbReference type="PANTHER" id="PTHR33619:SF3">
    <property type="entry name" value="POLYSACCHARIDE EXPORT PROTEIN GFCE-RELATED"/>
    <property type="match status" value="1"/>
</dbReference>
<feature type="region of interest" description="Disordered" evidence="3">
    <location>
        <begin position="419"/>
        <end position="442"/>
    </location>
</feature>
<reference evidence="7" key="2">
    <citation type="submission" date="2020-09" db="EMBL/GenBank/DDBJ databases">
        <authorList>
            <person name="Sun Q."/>
            <person name="Zhou Y."/>
        </authorList>
    </citation>
    <scope>NUCLEOTIDE SEQUENCE</scope>
    <source>
        <strain evidence="7">CGMCC 1.15367</strain>
    </source>
</reference>
<dbReference type="Proteomes" id="UP000644699">
    <property type="component" value="Unassembled WGS sequence"/>
</dbReference>
<evidence type="ECO:0000256" key="3">
    <source>
        <dbReference type="SAM" id="MobiDB-lite"/>
    </source>
</evidence>
<feature type="domain" description="AprE-like long alpha-helical hairpin" evidence="6">
    <location>
        <begin position="175"/>
        <end position="348"/>
    </location>
</feature>
<dbReference type="AlphaFoldDB" id="A0A916ZGG2"/>
<sequence length="442" mass="47873">MSPLRLFSAAPRRALASLGLTVAALALFAGAASAAERIFPQDRLQVKVLEWMPARGEYKQWEGVTGEYAVSPDQSVLFPFLGDVSTLDRSPDELARFISGELQRHLSLPLPPDVTISFMARAPIYVLGAVQTPGQVAYAANITPAKAVALAGGFYRLGGGDLRLERDVATTAGALETAENEAARLVARLGRLEAELADEAKVREAFDPAIPVRPTPAMLAEQQKLLEVRLEARRSRLESAANRKTLAENQLKALRDQQGNLQKQMDLTKQELASVNNLVNQGLAATSRSLTLERSSAELQSRRVDLDVAILQAQLAANQADRDAVELVTTFRTDAANDAQTTRGELDRRLTDIETSKKLLHEATVTAPTMALRQTRRMQAGIRFFLTRSISGQAVTTEIGRDEALQGGDTLQVQMEIDTSSEDVAAERPAAGEADPATVVAR</sequence>
<dbReference type="InterPro" id="IPR003715">
    <property type="entry name" value="Poly_export_N"/>
</dbReference>
<feature type="chain" id="PRO_5036790673" evidence="4">
    <location>
        <begin position="35"/>
        <end position="442"/>
    </location>
</feature>
<proteinExistence type="predicted"/>
<dbReference type="RefSeq" id="WP_188907469.1">
    <property type="nucleotide sequence ID" value="NZ_BMIQ01000002.1"/>
</dbReference>
<dbReference type="PANTHER" id="PTHR33619">
    <property type="entry name" value="POLYSACCHARIDE EXPORT PROTEIN GFCE-RELATED"/>
    <property type="match status" value="1"/>
</dbReference>
<gene>
    <name evidence="7" type="primary">exoF</name>
    <name evidence="7" type="ORF">GCM10011390_13270</name>
</gene>
<keyword evidence="8" id="KW-1185">Reference proteome</keyword>
<dbReference type="GO" id="GO:0015159">
    <property type="term" value="F:polysaccharide transmembrane transporter activity"/>
    <property type="evidence" value="ECO:0007669"/>
    <property type="project" value="InterPro"/>
</dbReference>
<dbReference type="Pfam" id="PF02563">
    <property type="entry name" value="Poly_export"/>
    <property type="match status" value="1"/>
</dbReference>
<evidence type="ECO:0000259" key="6">
    <source>
        <dbReference type="Pfam" id="PF25994"/>
    </source>
</evidence>
<reference evidence="7" key="1">
    <citation type="journal article" date="2014" name="Int. J. Syst. Evol. Microbiol.">
        <title>Complete genome sequence of Corynebacterium casei LMG S-19264T (=DSM 44701T), isolated from a smear-ripened cheese.</title>
        <authorList>
            <consortium name="US DOE Joint Genome Institute (JGI-PGF)"/>
            <person name="Walter F."/>
            <person name="Albersmeier A."/>
            <person name="Kalinowski J."/>
            <person name="Ruckert C."/>
        </authorList>
    </citation>
    <scope>NUCLEOTIDE SEQUENCE</scope>
    <source>
        <strain evidence="7">CGMCC 1.15367</strain>
    </source>
</reference>
<evidence type="ECO:0000259" key="5">
    <source>
        <dbReference type="Pfam" id="PF02563"/>
    </source>
</evidence>
<evidence type="ECO:0000256" key="1">
    <source>
        <dbReference type="ARBA" id="ARBA00022729"/>
    </source>
</evidence>
<keyword evidence="2" id="KW-0175">Coiled coil</keyword>
<dbReference type="EMBL" id="BMIQ01000002">
    <property type="protein sequence ID" value="GGD95858.1"/>
    <property type="molecule type" value="Genomic_DNA"/>
</dbReference>
<comment type="caution">
    <text evidence="7">The sequence shown here is derived from an EMBL/GenBank/DDBJ whole genome shotgun (WGS) entry which is preliminary data.</text>
</comment>
<feature type="signal peptide" evidence="4">
    <location>
        <begin position="1"/>
        <end position="34"/>
    </location>
</feature>
<protein>
    <submittedName>
        <fullName evidence="7">Sugar ABC transporter substrate-binding protein</fullName>
    </submittedName>
</protein>
<organism evidence="7 8">
    <name type="scientific">Aureimonas endophytica</name>
    <dbReference type="NCBI Taxonomy" id="2027858"/>
    <lineage>
        <taxon>Bacteria</taxon>
        <taxon>Pseudomonadati</taxon>
        <taxon>Pseudomonadota</taxon>
        <taxon>Alphaproteobacteria</taxon>
        <taxon>Hyphomicrobiales</taxon>
        <taxon>Aurantimonadaceae</taxon>
        <taxon>Aureimonas</taxon>
    </lineage>
</organism>
<evidence type="ECO:0000313" key="8">
    <source>
        <dbReference type="Proteomes" id="UP000644699"/>
    </source>
</evidence>
<feature type="coiled-coil region" evidence="2">
    <location>
        <begin position="237"/>
        <end position="271"/>
    </location>
</feature>
<dbReference type="InterPro" id="IPR058781">
    <property type="entry name" value="HH_AprE-like"/>
</dbReference>
<dbReference type="Gene3D" id="3.30.1950.10">
    <property type="entry name" value="wza like domain"/>
    <property type="match status" value="1"/>
</dbReference>
<accession>A0A916ZGG2</accession>